<keyword evidence="3" id="KW-1185">Reference proteome</keyword>
<feature type="region of interest" description="Disordered" evidence="1">
    <location>
        <begin position="168"/>
        <end position="204"/>
    </location>
</feature>
<protein>
    <submittedName>
        <fullName evidence="2">Uncharacterized protein</fullName>
    </submittedName>
</protein>
<reference evidence="2" key="1">
    <citation type="submission" date="2023-10" db="EMBL/GenBank/DDBJ databases">
        <authorList>
            <person name="Chen Y."/>
            <person name="Shah S."/>
            <person name="Dougan E. K."/>
            <person name="Thang M."/>
            <person name="Chan C."/>
        </authorList>
    </citation>
    <scope>NUCLEOTIDE SEQUENCE [LARGE SCALE GENOMIC DNA]</scope>
</reference>
<feature type="compositionally biased region" description="Basic residues" evidence="1">
    <location>
        <begin position="89"/>
        <end position="127"/>
    </location>
</feature>
<proteinExistence type="predicted"/>
<feature type="non-terminal residue" evidence="2">
    <location>
        <position position="1"/>
    </location>
</feature>
<dbReference type="Proteomes" id="UP001189429">
    <property type="component" value="Unassembled WGS sequence"/>
</dbReference>
<feature type="non-terminal residue" evidence="2">
    <location>
        <position position="251"/>
    </location>
</feature>
<feature type="region of interest" description="Disordered" evidence="1">
    <location>
        <begin position="32"/>
        <end position="135"/>
    </location>
</feature>
<sequence length="251" mass="27401">GSGSARRLALFFRARVPHGVEFGRISTQKVAPLRRREATRRPAPGGRLARSRLATGWGGAAALSRDLASQDSPDARRPPPGLELPRAGRAPRRRLARLRRGLRARRPRRRGGSRGAPRRRCGRRRRGPCASSVHLAARPRRGLAAGLALRDRLPRRLLRRLRAPERRLQGQVRPRAAASRGGISAQARAPCARARPTPHPPRGGVFLCAGRRRCARGGAELPRRKRYASVALFSRPPASSAAPAVEQIFGG</sequence>
<accession>A0ABN9SJH5</accession>
<evidence type="ECO:0000313" key="3">
    <source>
        <dbReference type="Proteomes" id="UP001189429"/>
    </source>
</evidence>
<dbReference type="EMBL" id="CAUYUJ010011482">
    <property type="protein sequence ID" value="CAK0831876.1"/>
    <property type="molecule type" value="Genomic_DNA"/>
</dbReference>
<feature type="compositionally biased region" description="Low complexity" evidence="1">
    <location>
        <begin position="185"/>
        <end position="195"/>
    </location>
</feature>
<gene>
    <name evidence="2" type="ORF">PCOR1329_LOCUS30101</name>
</gene>
<evidence type="ECO:0000313" key="2">
    <source>
        <dbReference type="EMBL" id="CAK0831876.1"/>
    </source>
</evidence>
<evidence type="ECO:0000256" key="1">
    <source>
        <dbReference type="SAM" id="MobiDB-lite"/>
    </source>
</evidence>
<comment type="caution">
    <text evidence="2">The sequence shown here is derived from an EMBL/GenBank/DDBJ whole genome shotgun (WGS) entry which is preliminary data.</text>
</comment>
<name>A0ABN9SJH5_9DINO</name>
<organism evidence="2 3">
    <name type="scientific">Prorocentrum cordatum</name>
    <dbReference type="NCBI Taxonomy" id="2364126"/>
    <lineage>
        <taxon>Eukaryota</taxon>
        <taxon>Sar</taxon>
        <taxon>Alveolata</taxon>
        <taxon>Dinophyceae</taxon>
        <taxon>Prorocentrales</taxon>
        <taxon>Prorocentraceae</taxon>
        <taxon>Prorocentrum</taxon>
    </lineage>
</organism>